<keyword evidence="1" id="KW-0328">Glycosyltransferase</keyword>
<dbReference type="Gene3D" id="3.40.50.2000">
    <property type="entry name" value="Glycogen Phosphorylase B"/>
    <property type="match status" value="1"/>
</dbReference>
<name>A0ABT3KFM6_9GAMM</name>
<dbReference type="SUPFAM" id="SSF53756">
    <property type="entry name" value="UDP-Glycosyltransferase/glycogen phosphorylase"/>
    <property type="match status" value="1"/>
</dbReference>
<evidence type="ECO:0000313" key="4">
    <source>
        <dbReference type="Proteomes" id="UP001431181"/>
    </source>
</evidence>
<evidence type="ECO:0000256" key="2">
    <source>
        <dbReference type="ARBA" id="ARBA00022679"/>
    </source>
</evidence>
<protein>
    <submittedName>
        <fullName evidence="3">Uncharacterized protein</fullName>
    </submittedName>
</protein>
<dbReference type="PANTHER" id="PTHR30160">
    <property type="entry name" value="TETRAACYLDISACCHARIDE 4'-KINASE-RELATED"/>
    <property type="match status" value="1"/>
</dbReference>
<dbReference type="InterPro" id="IPR002201">
    <property type="entry name" value="Glyco_trans_9"/>
</dbReference>
<dbReference type="InterPro" id="IPR051199">
    <property type="entry name" value="LPS_LOS_Heptosyltrfase"/>
</dbReference>
<reference evidence="3" key="1">
    <citation type="submission" date="2022-11" db="EMBL/GenBank/DDBJ databases">
        <title>Marinomonas sp. nov., isolated from marine algae.</title>
        <authorList>
            <person name="Choi D.G."/>
            <person name="Kim J.M."/>
            <person name="Lee J.K."/>
            <person name="Baek J.H."/>
            <person name="Jeon C.O."/>
        </authorList>
    </citation>
    <scope>NUCLEOTIDE SEQUENCE</scope>
    <source>
        <strain evidence="3">KJ51-3</strain>
    </source>
</reference>
<evidence type="ECO:0000313" key="3">
    <source>
        <dbReference type="EMBL" id="MCW4629333.1"/>
    </source>
</evidence>
<gene>
    <name evidence="3" type="ORF">ONZ52_10310</name>
</gene>
<proteinExistence type="predicted"/>
<dbReference type="EMBL" id="JAPEUL010000007">
    <property type="protein sequence ID" value="MCW4629333.1"/>
    <property type="molecule type" value="Genomic_DNA"/>
</dbReference>
<keyword evidence="2" id="KW-0808">Transferase</keyword>
<dbReference type="Proteomes" id="UP001431181">
    <property type="component" value="Unassembled WGS sequence"/>
</dbReference>
<organism evidence="3 4">
    <name type="scientific">Marinomonas rhodophyticola</name>
    <dbReference type="NCBI Taxonomy" id="2992803"/>
    <lineage>
        <taxon>Bacteria</taxon>
        <taxon>Pseudomonadati</taxon>
        <taxon>Pseudomonadota</taxon>
        <taxon>Gammaproteobacteria</taxon>
        <taxon>Oceanospirillales</taxon>
        <taxon>Oceanospirillaceae</taxon>
        <taxon>Marinomonas</taxon>
    </lineage>
</organism>
<evidence type="ECO:0000256" key="1">
    <source>
        <dbReference type="ARBA" id="ARBA00022676"/>
    </source>
</evidence>
<keyword evidence="4" id="KW-1185">Reference proteome</keyword>
<accession>A0ABT3KFM6</accession>
<comment type="caution">
    <text evidence="3">The sequence shown here is derived from an EMBL/GenBank/DDBJ whole genome shotgun (WGS) entry which is preliminary data.</text>
</comment>
<dbReference type="Pfam" id="PF01075">
    <property type="entry name" value="Glyco_transf_9"/>
    <property type="match status" value="1"/>
</dbReference>
<sequence length="148" mass="16473">MLIMPGGGAGEIKKWGIENFVSASKSIAQSVNKSCHINVLLGPDEKDEIVFVEKLIRSDNRFSLYINIPIKDIAKLVDECDLTIANDCGPSHIAQCMQKPYIGLFREPNTEWFLYHPKSIKILPQEGQGIKTIQPQAVIDHAVTLLKS</sequence>